<feature type="compositionally biased region" description="Basic and acidic residues" evidence="1">
    <location>
        <begin position="134"/>
        <end position="152"/>
    </location>
</feature>
<evidence type="ECO:0000313" key="2">
    <source>
        <dbReference type="EMBL" id="THG93278.1"/>
    </source>
</evidence>
<dbReference type="Proteomes" id="UP000308199">
    <property type="component" value="Unassembled WGS sequence"/>
</dbReference>
<dbReference type="AlphaFoldDB" id="A0A4S4K670"/>
<feature type="compositionally biased region" description="Low complexity" evidence="1">
    <location>
        <begin position="89"/>
        <end position="108"/>
    </location>
</feature>
<sequence length="174" mass="19228">MYFGTFAALEGALDAGQVRWTDVVRNVEYLGMRTRVKSFLGRWYARRADAAGGACFPPVVCAEDYDAECYPYKSDFDSDDDDDDDDDCSSCSDSDSGADSDYGAGSDCCMSDTDDSLESIMEEAPAVDAVMKQAGDDLSKDTDMMDKYDPPRGRTRTRNSPNVSSHSPMRRRNF</sequence>
<proteinExistence type="predicted"/>
<gene>
    <name evidence="2" type="ORF">EW145_g8414</name>
</gene>
<comment type="caution">
    <text evidence="2">The sequence shown here is derived from an EMBL/GenBank/DDBJ whole genome shotgun (WGS) entry which is preliminary data.</text>
</comment>
<organism evidence="2 3">
    <name type="scientific">Phellinidium pouzarii</name>
    <dbReference type="NCBI Taxonomy" id="167371"/>
    <lineage>
        <taxon>Eukaryota</taxon>
        <taxon>Fungi</taxon>
        <taxon>Dikarya</taxon>
        <taxon>Basidiomycota</taxon>
        <taxon>Agaricomycotina</taxon>
        <taxon>Agaricomycetes</taxon>
        <taxon>Hymenochaetales</taxon>
        <taxon>Hymenochaetaceae</taxon>
        <taxon>Phellinidium</taxon>
    </lineage>
</organism>
<name>A0A4S4K670_9AGAM</name>
<keyword evidence="3" id="KW-1185">Reference proteome</keyword>
<feature type="region of interest" description="Disordered" evidence="1">
    <location>
        <begin position="123"/>
        <end position="174"/>
    </location>
</feature>
<evidence type="ECO:0000256" key="1">
    <source>
        <dbReference type="SAM" id="MobiDB-lite"/>
    </source>
</evidence>
<feature type="region of interest" description="Disordered" evidence="1">
    <location>
        <begin position="76"/>
        <end position="110"/>
    </location>
</feature>
<protein>
    <submittedName>
        <fullName evidence="2">Uncharacterized protein</fullName>
    </submittedName>
</protein>
<dbReference type="EMBL" id="SGPK01001338">
    <property type="protein sequence ID" value="THG93278.1"/>
    <property type="molecule type" value="Genomic_DNA"/>
</dbReference>
<evidence type="ECO:0000313" key="3">
    <source>
        <dbReference type="Proteomes" id="UP000308199"/>
    </source>
</evidence>
<dbReference type="OrthoDB" id="3366352at2759"/>
<reference evidence="2 3" key="1">
    <citation type="submission" date="2019-02" db="EMBL/GenBank/DDBJ databases">
        <title>Genome sequencing of the rare red list fungi Phellinidium pouzarii.</title>
        <authorList>
            <person name="Buettner E."/>
            <person name="Kellner H."/>
        </authorList>
    </citation>
    <scope>NUCLEOTIDE SEQUENCE [LARGE SCALE GENOMIC DNA]</scope>
    <source>
        <strain evidence="2 3">DSM 108285</strain>
    </source>
</reference>
<feature type="compositionally biased region" description="Acidic residues" evidence="1">
    <location>
        <begin position="77"/>
        <end position="88"/>
    </location>
</feature>
<accession>A0A4S4K670</accession>
<feature type="compositionally biased region" description="Polar residues" evidence="1">
    <location>
        <begin position="158"/>
        <end position="167"/>
    </location>
</feature>